<dbReference type="GO" id="GO:0006457">
    <property type="term" value="P:protein folding"/>
    <property type="evidence" value="ECO:0007669"/>
    <property type="project" value="InterPro"/>
</dbReference>
<dbReference type="OrthoDB" id="270889at2"/>
<evidence type="ECO:0000259" key="5">
    <source>
        <dbReference type="PROSITE" id="PS50072"/>
    </source>
</evidence>
<accession>A0A517NQ26</accession>
<feature type="chain" id="PRO_5022263952" description="Peptidyl-prolyl cis-trans isomerase" evidence="4">
    <location>
        <begin position="24"/>
        <end position="207"/>
    </location>
</feature>
<keyword evidence="3 4" id="KW-0413">Isomerase</keyword>
<comment type="function">
    <text evidence="4">PPIases accelerate the folding of proteins. It catalyzes the cis-trans isomerization of proline imidic peptide bonds in oligopeptides.</text>
</comment>
<name>A0A517NQ26_9BACT</name>
<keyword evidence="2 4" id="KW-0697">Rotamase</keyword>
<dbReference type="InterPro" id="IPR044665">
    <property type="entry name" value="E_coli_cyclophilin_A-like"/>
</dbReference>
<dbReference type="InterPro" id="IPR002130">
    <property type="entry name" value="Cyclophilin-type_PPIase_dom"/>
</dbReference>
<sequence precursor="true">MNYRALCATGAIVLGSVIAVANAADELKADAAVTVEMTTNLGTVVMELDAQKAPQSVKNFVTYARKGHYNDTVFHRVIEGFMAQGGGLDKFLKEKPTLAPVPNEAANGLKNAKYTVAMARTSDPNSATSQFFINTGDNHFLNRDEAEDGYGYAVFGRVVKGQEVVDKINEVATQPQPNPAFPAMLMRDVPVEPIVITSVKILGDKEG</sequence>
<dbReference type="PANTHER" id="PTHR43246">
    <property type="entry name" value="PEPTIDYL-PROLYL CIS-TRANS ISOMERASE CYP38, CHLOROPLASTIC"/>
    <property type="match status" value="1"/>
</dbReference>
<feature type="signal peptide" evidence="4">
    <location>
        <begin position="1"/>
        <end position="23"/>
    </location>
</feature>
<dbReference type="EMBL" id="CP036526">
    <property type="protein sequence ID" value="QDT09223.1"/>
    <property type="molecule type" value="Genomic_DNA"/>
</dbReference>
<dbReference type="PRINTS" id="PR00153">
    <property type="entry name" value="CSAPPISMRASE"/>
</dbReference>
<comment type="similarity">
    <text evidence="1 4">Belongs to the cyclophilin-type PPIase family.</text>
</comment>
<keyword evidence="7" id="KW-1185">Reference proteome</keyword>
<comment type="catalytic activity">
    <reaction evidence="4">
        <text>[protein]-peptidylproline (omega=180) = [protein]-peptidylproline (omega=0)</text>
        <dbReference type="Rhea" id="RHEA:16237"/>
        <dbReference type="Rhea" id="RHEA-COMP:10747"/>
        <dbReference type="Rhea" id="RHEA-COMP:10748"/>
        <dbReference type="ChEBI" id="CHEBI:83833"/>
        <dbReference type="ChEBI" id="CHEBI:83834"/>
        <dbReference type="EC" id="5.2.1.8"/>
    </reaction>
</comment>
<keyword evidence="4" id="KW-0732">Signal</keyword>
<evidence type="ECO:0000256" key="4">
    <source>
        <dbReference type="RuleBase" id="RU363019"/>
    </source>
</evidence>
<feature type="domain" description="PPIase cyclophilin-type" evidence="5">
    <location>
        <begin position="39"/>
        <end position="201"/>
    </location>
</feature>
<evidence type="ECO:0000256" key="1">
    <source>
        <dbReference type="ARBA" id="ARBA00007365"/>
    </source>
</evidence>
<dbReference type="Gene3D" id="2.40.100.10">
    <property type="entry name" value="Cyclophilin-like"/>
    <property type="match status" value="1"/>
</dbReference>
<protein>
    <recommendedName>
        <fullName evidence="4">Peptidyl-prolyl cis-trans isomerase</fullName>
        <shortName evidence="4">PPIase</shortName>
        <ecNumber evidence="4">5.2.1.8</ecNumber>
    </recommendedName>
</protein>
<evidence type="ECO:0000256" key="2">
    <source>
        <dbReference type="ARBA" id="ARBA00023110"/>
    </source>
</evidence>
<dbReference type="Pfam" id="PF00160">
    <property type="entry name" value="Pro_isomerase"/>
    <property type="match status" value="1"/>
</dbReference>
<dbReference type="Proteomes" id="UP000319817">
    <property type="component" value="Chromosome"/>
</dbReference>
<organism evidence="6 7">
    <name type="scientific">Stieleria marina</name>
    <dbReference type="NCBI Taxonomy" id="1930275"/>
    <lineage>
        <taxon>Bacteria</taxon>
        <taxon>Pseudomonadati</taxon>
        <taxon>Planctomycetota</taxon>
        <taxon>Planctomycetia</taxon>
        <taxon>Pirellulales</taxon>
        <taxon>Pirellulaceae</taxon>
        <taxon>Stieleria</taxon>
    </lineage>
</organism>
<reference evidence="6 7" key="1">
    <citation type="submission" date="2019-02" db="EMBL/GenBank/DDBJ databases">
        <title>Deep-cultivation of Planctomycetes and their phenomic and genomic characterization uncovers novel biology.</title>
        <authorList>
            <person name="Wiegand S."/>
            <person name="Jogler M."/>
            <person name="Boedeker C."/>
            <person name="Pinto D."/>
            <person name="Vollmers J."/>
            <person name="Rivas-Marin E."/>
            <person name="Kohn T."/>
            <person name="Peeters S.H."/>
            <person name="Heuer A."/>
            <person name="Rast P."/>
            <person name="Oberbeckmann S."/>
            <person name="Bunk B."/>
            <person name="Jeske O."/>
            <person name="Meyerdierks A."/>
            <person name="Storesund J.E."/>
            <person name="Kallscheuer N."/>
            <person name="Luecker S."/>
            <person name="Lage O.M."/>
            <person name="Pohl T."/>
            <person name="Merkel B.J."/>
            <person name="Hornburger P."/>
            <person name="Mueller R.-W."/>
            <person name="Bruemmer F."/>
            <person name="Labrenz M."/>
            <person name="Spormann A.M."/>
            <person name="Op den Camp H."/>
            <person name="Overmann J."/>
            <person name="Amann R."/>
            <person name="Jetten M.S.M."/>
            <person name="Mascher T."/>
            <person name="Medema M.H."/>
            <person name="Devos D.P."/>
            <person name="Kaster A.-K."/>
            <person name="Ovreas L."/>
            <person name="Rohde M."/>
            <person name="Galperin M.Y."/>
            <person name="Jogler C."/>
        </authorList>
    </citation>
    <scope>NUCLEOTIDE SEQUENCE [LARGE SCALE GENOMIC DNA]</scope>
    <source>
        <strain evidence="6 7">K23_9</strain>
    </source>
</reference>
<dbReference type="InterPro" id="IPR020892">
    <property type="entry name" value="Cyclophilin-type_PPIase_CS"/>
</dbReference>
<dbReference type="PROSITE" id="PS00170">
    <property type="entry name" value="CSA_PPIASE_1"/>
    <property type="match status" value="1"/>
</dbReference>
<proteinExistence type="inferred from homology"/>
<evidence type="ECO:0000313" key="7">
    <source>
        <dbReference type="Proteomes" id="UP000319817"/>
    </source>
</evidence>
<dbReference type="PROSITE" id="PS50072">
    <property type="entry name" value="CSA_PPIASE_2"/>
    <property type="match status" value="1"/>
</dbReference>
<evidence type="ECO:0000313" key="6">
    <source>
        <dbReference type="EMBL" id="QDT09223.1"/>
    </source>
</evidence>
<dbReference type="AlphaFoldDB" id="A0A517NQ26"/>
<dbReference type="GO" id="GO:0003755">
    <property type="term" value="F:peptidyl-prolyl cis-trans isomerase activity"/>
    <property type="evidence" value="ECO:0007669"/>
    <property type="project" value="UniProtKB-UniRule"/>
</dbReference>
<evidence type="ECO:0000256" key="3">
    <source>
        <dbReference type="ARBA" id="ARBA00023235"/>
    </source>
</evidence>
<dbReference type="InterPro" id="IPR029000">
    <property type="entry name" value="Cyclophilin-like_dom_sf"/>
</dbReference>
<gene>
    <name evidence="6" type="ORF">K239x_11680</name>
</gene>
<dbReference type="SUPFAM" id="SSF50891">
    <property type="entry name" value="Cyclophilin-like"/>
    <property type="match status" value="1"/>
</dbReference>
<dbReference type="RefSeq" id="WP_145416772.1">
    <property type="nucleotide sequence ID" value="NZ_CP036526.1"/>
</dbReference>
<dbReference type="EC" id="5.2.1.8" evidence="4"/>